<feature type="transmembrane region" description="Helical" evidence="3">
    <location>
        <begin position="72"/>
        <end position="88"/>
    </location>
</feature>
<dbReference type="SUPFAM" id="SSF56300">
    <property type="entry name" value="Metallo-dependent phosphatases"/>
    <property type="match status" value="1"/>
</dbReference>
<feature type="transmembrane region" description="Helical" evidence="3">
    <location>
        <begin position="94"/>
        <end position="111"/>
    </location>
</feature>
<evidence type="ECO:0000259" key="4">
    <source>
        <dbReference type="Pfam" id="PF00149"/>
    </source>
</evidence>
<keyword evidence="3" id="KW-0472">Membrane</keyword>
<dbReference type="RefSeq" id="WP_301199272.1">
    <property type="nucleotide sequence ID" value="NZ_JAPDPI010000017.1"/>
</dbReference>
<dbReference type="InterPro" id="IPR029052">
    <property type="entry name" value="Metallo-depent_PP-like"/>
</dbReference>
<feature type="domain" description="Calcineurin-like phosphoesterase" evidence="4">
    <location>
        <begin position="178"/>
        <end position="359"/>
    </location>
</feature>
<keyword evidence="2" id="KW-0378">Hydrolase</keyword>
<dbReference type="Proteomes" id="UP001207408">
    <property type="component" value="Unassembled WGS sequence"/>
</dbReference>
<dbReference type="PANTHER" id="PTHR31302:SF31">
    <property type="entry name" value="PHOSPHODIESTERASE YAEI"/>
    <property type="match status" value="1"/>
</dbReference>
<dbReference type="CDD" id="cd07385">
    <property type="entry name" value="MPP_YkuE_C"/>
    <property type="match status" value="1"/>
</dbReference>
<dbReference type="GO" id="GO:0009245">
    <property type="term" value="P:lipid A biosynthetic process"/>
    <property type="evidence" value="ECO:0007669"/>
    <property type="project" value="TreeGrafter"/>
</dbReference>
<keyword evidence="1" id="KW-0479">Metal-binding</keyword>
<dbReference type="InterPro" id="IPR004843">
    <property type="entry name" value="Calcineurin-like_PHP"/>
</dbReference>
<evidence type="ECO:0000313" key="6">
    <source>
        <dbReference type="Proteomes" id="UP001207408"/>
    </source>
</evidence>
<gene>
    <name evidence="5" type="ORF">OM074_09700</name>
</gene>
<sequence>MKLTFVAFLFIAVFILVVDALAFLVWKREVEKPMDKTTKWLGTFLFFIVPVFEIVSYYYLTQSIRDASSPEFYIWFMMANAICLFIYLPKAFFLFYYGLFMVVSAITQLWKNKKYSKEQTTIRYPRISRKKFLSQVGIIFATAPFISLIFGMHKGRFNFFTRHQRLSFPNLPSAFDGFKIIHISDIHLGSFASNYHKLEGIVDIINDEHADAIFFTGDLVNNFQEETYGWEKVFTQLKARYGKFSILGNHDYGDYTDWNTPEEKQRNFQGIVDAHKKFGFRLLRDHSVSIEKEGEEIALTGVENWGHDPFPRYGDLQKAMAGTDGFPFKILLSHDPDHWDAEVVDKTAYDLMLAGHTHGMQFGIDWKGFKWSPAKYKFKKWDGLYQNKNQFMYVNRGLGFLGMPARIGMPPEITVIQLSKGPVGTEPM</sequence>
<keyword evidence="3" id="KW-0812">Transmembrane</keyword>
<organism evidence="5 6">
    <name type="scientific">Plebeiibacterium marinum</name>
    <dbReference type="NCBI Taxonomy" id="2992111"/>
    <lineage>
        <taxon>Bacteria</taxon>
        <taxon>Pseudomonadati</taxon>
        <taxon>Bacteroidota</taxon>
        <taxon>Bacteroidia</taxon>
        <taxon>Marinilabiliales</taxon>
        <taxon>Marinilabiliaceae</taxon>
        <taxon>Plebeiibacterium</taxon>
    </lineage>
</organism>
<protein>
    <submittedName>
        <fullName evidence="5">Metallophosphoesterase</fullName>
    </submittedName>
</protein>
<dbReference type="Gene3D" id="3.60.21.10">
    <property type="match status" value="1"/>
</dbReference>
<dbReference type="GO" id="GO:0008758">
    <property type="term" value="F:UDP-2,3-diacylglucosamine hydrolase activity"/>
    <property type="evidence" value="ECO:0007669"/>
    <property type="project" value="TreeGrafter"/>
</dbReference>
<name>A0AAE3MDP9_9BACT</name>
<evidence type="ECO:0000256" key="2">
    <source>
        <dbReference type="ARBA" id="ARBA00022801"/>
    </source>
</evidence>
<dbReference type="PANTHER" id="PTHR31302">
    <property type="entry name" value="TRANSMEMBRANE PROTEIN WITH METALLOPHOSPHOESTERASE DOMAIN-RELATED"/>
    <property type="match status" value="1"/>
</dbReference>
<dbReference type="InterPro" id="IPR051158">
    <property type="entry name" value="Metallophosphoesterase_sf"/>
</dbReference>
<dbReference type="GO" id="GO:0046872">
    <property type="term" value="F:metal ion binding"/>
    <property type="evidence" value="ECO:0007669"/>
    <property type="project" value="UniProtKB-KW"/>
</dbReference>
<reference evidence="5" key="1">
    <citation type="submission" date="2022-10" db="EMBL/GenBank/DDBJ databases">
        <authorList>
            <person name="Yu W.X."/>
        </authorList>
    </citation>
    <scope>NUCLEOTIDE SEQUENCE</scope>
    <source>
        <strain evidence="5">D04</strain>
    </source>
</reference>
<evidence type="ECO:0000313" key="5">
    <source>
        <dbReference type="EMBL" id="MCW3805903.1"/>
    </source>
</evidence>
<keyword evidence="3" id="KW-1133">Transmembrane helix</keyword>
<accession>A0AAE3MDP9</accession>
<comment type="caution">
    <text evidence="5">The sequence shown here is derived from an EMBL/GenBank/DDBJ whole genome shotgun (WGS) entry which is preliminary data.</text>
</comment>
<dbReference type="EMBL" id="JAPDPI010000017">
    <property type="protein sequence ID" value="MCW3805903.1"/>
    <property type="molecule type" value="Genomic_DNA"/>
</dbReference>
<proteinExistence type="predicted"/>
<feature type="transmembrane region" description="Helical" evidence="3">
    <location>
        <begin position="132"/>
        <end position="152"/>
    </location>
</feature>
<dbReference type="GO" id="GO:0016020">
    <property type="term" value="C:membrane"/>
    <property type="evidence" value="ECO:0007669"/>
    <property type="project" value="GOC"/>
</dbReference>
<dbReference type="Pfam" id="PF00149">
    <property type="entry name" value="Metallophos"/>
    <property type="match status" value="1"/>
</dbReference>
<keyword evidence="6" id="KW-1185">Reference proteome</keyword>
<feature type="transmembrane region" description="Helical" evidence="3">
    <location>
        <begin position="38"/>
        <end position="60"/>
    </location>
</feature>
<evidence type="ECO:0000256" key="1">
    <source>
        <dbReference type="ARBA" id="ARBA00022723"/>
    </source>
</evidence>
<dbReference type="AlphaFoldDB" id="A0AAE3MDP9"/>
<evidence type="ECO:0000256" key="3">
    <source>
        <dbReference type="SAM" id="Phobius"/>
    </source>
</evidence>